<feature type="region of interest" description="Disordered" evidence="2">
    <location>
        <begin position="273"/>
        <end position="295"/>
    </location>
</feature>
<dbReference type="Gene3D" id="3.40.50.720">
    <property type="entry name" value="NAD(P)-binding Rossmann-like Domain"/>
    <property type="match status" value="1"/>
</dbReference>
<dbReference type="PANTHER" id="PTHR11510">
    <property type="entry name" value="MYO-INOSITOL-1 PHOSPHATE SYNTHASE"/>
    <property type="match status" value="1"/>
</dbReference>
<dbReference type="RefSeq" id="WP_191200085.1">
    <property type="nucleotide sequence ID" value="NZ_BAAAPA010000007.1"/>
</dbReference>
<name>A0ABR8MNU9_9ACTN</name>
<comment type="caution">
    <text evidence="4">The sequence shown here is derived from an EMBL/GenBank/DDBJ whole genome shotgun (WGS) entry which is preliminary data.</text>
</comment>
<comment type="similarity">
    <text evidence="1">Belongs to the myo-inositol 1-phosphate synthase family.</text>
</comment>
<dbReference type="SUPFAM" id="SSF51735">
    <property type="entry name" value="NAD(P)-binding Rossmann-fold domains"/>
    <property type="match status" value="1"/>
</dbReference>
<dbReference type="Pfam" id="PF01658">
    <property type="entry name" value="Inos-1-P_synth"/>
    <property type="match status" value="1"/>
</dbReference>
<evidence type="ECO:0000313" key="5">
    <source>
        <dbReference type="Proteomes" id="UP000649289"/>
    </source>
</evidence>
<gene>
    <name evidence="4" type="ORF">IEZ25_14255</name>
</gene>
<evidence type="ECO:0000256" key="1">
    <source>
        <dbReference type="ARBA" id="ARBA00010813"/>
    </source>
</evidence>
<dbReference type="InterPro" id="IPR036291">
    <property type="entry name" value="NAD(P)-bd_dom_sf"/>
</dbReference>
<dbReference type="Pfam" id="PF07994">
    <property type="entry name" value="NAD_binding_5"/>
    <property type="match status" value="1"/>
</dbReference>
<dbReference type="EMBL" id="JACXYY010000005">
    <property type="protein sequence ID" value="MBD3915784.1"/>
    <property type="molecule type" value="Genomic_DNA"/>
</dbReference>
<dbReference type="PIRSF" id="PIRSF015578">
    <property type="entry name" value="Myoinos-ppht_syn"/>
    <property type="match status" value="1"/>
</dbReference>
<feature type="domain" description="Myo-inositol-1-phosphate synthase GAPDH-like" evidence="3">
    <location>
        <begin position="238"/>
        <end position="342"/>
    </location>
</feature>
<evidence type="ECO:0000259" key="3">
    <source>
        <dbReference type="Pfam" id="PF01658"/>
    </source>
</evidence>
<reference evidence="4 5" key="1">
    <citation type="submission" date="2020-09" db="EMBL/GenBank/DDBJ databases">
        <title>novel species in genus Nocardioides.</title>
        <authorList>
            <person name="Zhang G."/>
        </authorList>
    </citation>
    <scope>NUCLEOTIDE SEQUENCE [LARGE SCALE GENOMIC DNA]</scope>
    <source>
        <strain evidence="4 5">19197</strain>
    </source>
</reference>
<dbReference type="Gene3D" id="3.30.360.10">
    <property type="entry name" value="Dihydrodipicolinate Reductase, domain 2"/>
    <property type="match status" value="1"/>
</dbReference>
<proteinExistence type="inferred from homology"/>
<protein>
    <submittedName>
        <fullName evidence="4">Inositol-3-phosphate synthase</fullName>
    </submittedName>
</protein>
<dbReference type="Proteomes" id="UP000649289">
    <property type="component" value="Unassembled WGS sequence"/>
</dbReference>
<evidence type="ECO:0000313" key="4">
    <source>
        <dbReference type="EMBL" id="MBD3915784.1"/>
    </source>
</evidence>
<keyword evidence="5" id="KW-1185">Reference proteome</keyword>
<dbReference type="InterPro" id="IPR002587">
    <property type="entry name" value="Myo-inos-1-P_Synthase"/>
</dbReference>
<organism evidence="4 5">
    <name type="scientific">Nocardioides hwasunensis</name>
    <dbReference type="NCBI Taxonomy" id="397258"/>
    <lineage>
        <taxon>Bacteria</taxon>
        <taxon>Bacillati</taxon>
        <taxon>Actinomycetota</taxon>
        <taxon>Actinomycetes</taxon>
        <taxon>Propionibacteriales</taxon>
        <taxon>Nocardioidaceae</taxon>
        <taxon>Nocardioides</taxon>
    </lineage>
</organism>
<accession>A0ABR8MNU9</accession>
<evidence type="ECO:0000256" key="2">
    <source>
        <dbReference type="SAM" id="MobiDB-lite"/>
    </source>
</evidence>
<sequence length="406" mass="41975">MATPSTSSELADPSGSGVTSSPSGSLGIWFVGARGSLATTATIGLGALAARLTDETGCVSAHPDLDARGLAAYADIVVGGHDVGTVPLAKQAERLVAGGVVPGILVQQLGDELAATEARLRLGTHQDDTSDQRAEVERLAGDIREFAAAVDRVVVVDVSSTEAPHDAGPDAATWADLEAAWAAGRAPLASSSVYACAALLAGAPFVAFTPSPGMDVPALRELADERGVPYAGSDGKTGETLVKSALAPMFATRSLAVRSWTSINLLGGGDGSTLSDPAARSSKTETKRSGLESMLGHAVPGPMHIDYVEDLGDWKTAWDHVRFDGFLGTRMTMQFTWEGCDSALAAPLVLDLARLAGRAQAAGETGPLAALGFFFKQPVGSTEHRLSQQWEDLLAWSHTCADRVSA</sequence>
<dbReference type="SUPFAM" id="SSF55347">
    <property type="entry name" value="Glyceraldehyde-3-phosphate dehydrogenase-like, C-terminal domain"/>
    <property type="match status" value="1"/>
</dbReference>
<dbReference type="InterPro" id="IPR013021">
    <property type="entry name" value="Myo-inos-1-P_Synthase_GAPDH"/>
</dbReference>
<feature type="region of interest" description="Disordered" evidence="2">
    <location>
        <begin position="1"/>
        <end position="22"/>
    </location>
</feature>